<sequence length="158" mass="17766">MNSTVVVYYSKDNNTRTGAKILSDRIGAKIVELTEIRKGNFIQALTKKSSKLAGDPWGEIKDAKIIYLMSPIWASNGVPAVNAFLDKADLTNKEVTIITFQQFADLRNSDNVHNYFRNKVQDKNGIVLDCYAFLGGKMGHCAEEIYIRTQIDKLFPTE</sequence>
<accession>A0A3P7Q1C5</accession>
<dbReference type="Proteomes" id="UP000279029">
    <property type="component" value="Chromosome"/>
</dbReference>
<evidence type="ECO:0008006" key="3">
    <source>
        <dbReference type="Google" id="ProtNLM"/>
    </source>
</evidence>
<dbReference type="OrthoDB" id="9806505at2"/>
<evidence type="ECO:0000313" key="1">
    <source>
        <dbReference type="EMBL" id="VDN49161.1"/>
    </source>
</evidence>
<reference evidence="1 2" key="1">
    <citation type="submission" date="2018-09" db="EMBL/GenBank/DDBJ databases">
        <authorList>
            <person name="Postec A."/>
        </authorList>
    </citation>
    <scope>NUCLEOTIDE SEQUENCE [LARGE SCALE GENOMIC DNA]</scope>
    <source>
        <strain evidence="1">70B-A</strain>
    </source>
</reference>
<proteinExistence type="predicted"/>
<evidence type="ECO:0000313" key="2">
    <source>
        <dbReference type="Proteomes" id="UP000279029"/>
    </source>
</evidence>
<dbReference type="EMBL" id="LR130778">
    <property type="protein sequence ID" value="VDN49161.1"/>
    <property type="molecule type" value="Genomic_DNA"/>
</dbReference>
<dbReference type="RefSeq" id="WP_125138178.1">
    <property type="nucleotide sequence ID" value="NZ_LR130778.1"/>
</dbReference>
<protein>
    <recommendedName>
        <fullName evidence="3">Flavodoxin-like domain-containing protein</fullName>
    </recommendedName>
</protein>
<dbReference type="InterPro" id="IPR029039">
    <property type="entry name" value="Flavoprotein-like_sf"/>
</dbReference>
<name>A0A3P7Q1C5_9FIRM</name>
<dbReference type="Gene3D" id="3.40.50.360">
    <property type="match status" value="1"/>
</dbReference>
<dbReference type="KEGG" id="cbar:PATL70BA_3238"/>
<organism evidence="1 2">
    <name type="scientific">Petrocella atlantisensis</name>
    <dbReference type="NCBI Taxonomy" id="2173034"/>
    <lineage>
        <taxon>Bacteria</taxon>
        <taxon>Bacillati</taxon>
        <taxon>Bacillota</taxon>
        <taxon>Clostridia</taxon>
        <taxon>Lachnospirales</taxon>
        <taxon>Vallitaleaceae</taxon>
        <taxon>Petrocella</taxon>
    </lineage>
</organism>
<keyword evidence="2" id="KW-1185">Reference proteome</keyword>
<dbReference type="AlphaFoldDB" id="A0A3P7Q1C5"/>
<gene>
    <name evidence="1" type="ORF">PATL70BA_3238</name>
</gene>
<dbReference type="SUPFAM" id="SSF52218">
    <property type="entry name" value="Flavoproteins"/>
    <property type="match status" value="1"/>
</dbReference>